<accession>A0A841FBN9</accession>
<dbReference type="PANTHER" id="PTHR12126:SF11">
    <property type="entry name" value="NADH DEHYDROGENASE [UBIQUINONE] 1 ALPHA SUBCOMPLEX SUBUNIT 9, MITOCHONDRIAL"/>
    <property type="match status" value="1"/>
</dbReference>
<evidence type="ECO:0000259" key="1">
    <source>
        <dbReference type="Pfam" id="PF13460"/>
    </source>
</evidence>
<dbReference type="InterPro" id="IPR036291">
    <property type="entry name" value="NAD(P)-bd_dom_sf"/>
</dbReference>
<dbReference type="EMBL" id="JACHGT010000003">
    <property type="protein sequence ID" value="MBB6033676.1"/>
    <property type="molecule type" value="Genomic_DNA"/>
</dbReference>
<evidence type="ECO:0000313" key="3">
    <source>
        <dbReference type="Proteomes" id="UP000548476"/>
    </source>
</evidence>
<protein>
    <submittedName>
        <fullName evidence="2">Uncharacterized protein YbjT (DUF2867 family)</fullName>
    </submittedName>
</protein>
<dbReference type="Proteomes" id="UP000548476">
    <property type="component" value="Unassembled WGS sequence"/>
</dbReference>
<dbReference type="Pfam" id="PF13460">
    <property type="entry name" value="NAD_binding_10"/>
    <property type="match status" value="1"/>
</dbReference>
<name>A0A841FBN9_9ACTN</name>
<organism evidence="2 3">
    <name type="scientific">Phytomonospora endophytica</name>
    <dbReference type="NCBI Taxonomy" id="714109"/>
    <lineage>
        <taxon>Bacteria</taxon>
        <taxon>Bacillati</taxon>
        <taxon>Actinomycetota</taxon>
        <taxon>Actinomycetes</taxon>
        <taxon>Micromonosporales</taxon>
        <taxon>Micromonosporaceae</taxon>
        <taxon>Phytomonospora</taxon>
    </lineage>
</organism>
<reference evidence="2 3" key="1">
    <citation type="submission" date="2020-08" db="EMBL/GenBank/DDBJ databases">
        <title>Genomic Encyclopedia of Type Strains, Phase IV (KMG-IV): sequencing the most valuable type-strain genomes for metagenomic binning, comparative biology and taxonomic classification.</title>
        <authorList>
            <person name="Goeker M."/>
        </authorList>
    </citation>
    <scope>NUCLEOTIDE SEQUENCE [LARGE SCALE GENOMIC DNA]</scope>
    <source>
        <strain evidence="2 3">YIM 65646</strain>
    </source>
</reference>
<proteinExistence type="predicted"/>
<sequence>MTTILVTGATGLLGRSLLERLSAPGTELRALSRQARENTDGVTWHVSDLHTGVGLPEALDGADVVVHCASEPEIPGADVESTRTLIDAAAEAGNPHIVYISIVGIDDIPYRYYRDKRCCERMIRESGLPWTTLRTTQFHQFIPVLVDRVAKLPVPLLAVPRGTCQPVDVDDVATRLATLALADPAGRVDDLGGPQIFSLARVVRDEMRRRGSHRPVVSTWFPGKVGAAIAAGHCTTPAHAGGTVTWAQYVDGRRGL</sequence>
<dbReference type="RefSeq" id="WP_184786561.1">
    <property type="nucleotide sequence ID" value="NZ_BONT01000013.1"/>
</dbReference>
<comment type="caution">
    <text evidence="2">The sequence shown here is derived from an EMBL/GenBank/DDBJ whole genome shotgun (WGS) entry which is preliminary data.</text>
</comment>
<dbReference type="PANTHER" id="PTHR12126">
    <property type="entry name" value="NADH-UBIQUINONE OXIDOREDUCTASE 39 KDA SUBUNIT-RELATED"/>
    <property type="match status" value="1"/>
</dbReference>
<dbReference type="GO" id="GO:0044877">
    <property type="term" value="F:protein-containing complex binding"/>
    <property type="evidence" value="ECO:0007669"/>
    <property type="project" value="TreeGrafter"/>
</dbReference>
<keyword evidence="3" id="KW-1185">Reference proteome</keyword>
<dbReference type="AlphaFoldDB" id="A0A841FBN9"/>
<dbReference type="SUPFAM" id="SSF51735">
    <property type="entry name" value="NAD(P)-binding Rossmann-fold domains"/>
    <property type="match status" value="1"/>
</dbReference>
<dbReference type="InterPro" id="IPR016040">
    <property type="entry name" value="NAD(P)-bd_dom"/>
</dbReference>
<gene>
    <name evidence="2" type="ORF">HNR73_001526</name>
</gene>
<evidence type="ECO:0000313" key="2">
    <source>
        <dbReference type="EMBL" id="MBB6033676.1"/>
    </source>
</evidence>
<dbReference type="Gene3D" id="3.40.50.720">
    <property type="entry name" value="NAD(P)-binding Rossmann-like Domain"/>
    <property type="match status" value="1"/>
</dbReference>
<dbReference type="InterPro" id="IPR051207">
    <property type="entry name" value="ComplexI_NDUFA9_subunit"/>
</dbReference>
<feature type="domain" description="NAD(P)-binding" evidence="1">
    <location>
        <begin position="8"/>
        <end position="138"/>
    </location>
</feature>